<dbReference type="InterPro" id="IPR036388">
    <property type="entry name" value="WH-like_DNA-bd_sf"/>
</dbReference>
<dbReference type="Gene3D" id="1.10.8.60">
    <property type="match status" value="1"/>
</dbReference>
<dbReference type="Pfam" id="PF25601">
    <property type="entry name" value="AAA_lid_14"/>
    <property type="match status" value="1"/>
</dbReference>
<dbReference type="Proteomes" id="UP000199287">
    <property type="component" value="Unassembled WGS sequence"/>
</dbReference>
<evidence type="ECO:0000313" key="5">
    <source>
        <dbReference type="Proteomes" id="UP000199287"/>
    </source>
</evidence>
<dbReference type="InterPro" id="IPR027417">
    <property type="entry name" value="P-loop_NTPase"/>
</dbReference>
<dbReference type="PANTHER" id="PTHR32071:SF57">
    <property type="entry name" value="C4-DICARBOXYLATE TRANSPORT TRANSCRIPTIONAL REGULATORY PROTEIN DCTD"/>
    <property type="match status" value="1"/>
</dbReference>
<dbReference type="GO" id="GO:0005524">
    <property type="term" value="F:ATP binding"/>
    <property type="evidence" value="ECO:0007669"/>
    <property type="project" value="UniProtKB-KW"/>
</dbReference>
<dbReference type="PROSITE" id="PS00675">
    <property type="entry name" value="SIGMA54_INTERACT_1"/>
    <property type="match status" value="1"/>
</dbReference>
<dbReference type="AlphaFoldDB" id="A0A1I3EXR1"/>
<evidence type="ECO:0000256" key="2">
    <source>
        <dbReference type="ARBA" id="ARBA00022840"/>
    </source>
</evidence>
<dbReference type="Gene3D" id="1.10.10.10">
    <property type="entry name" value="Winged helix-like DNA-binding domain superfamily/Winged helix DNA-binding domain"/>
    <property type="match status" value="1"/>
</dbReference>
<keyword evidence="2" id="KW-0067">ATP-binding</keyword>
<dbReference type="SMART" id="SM00382">
    <property type="entry name" value="AAA"/>
    <property type="match status" value="1"/>
</dbReference>
<proteinExistence type="predicted"/>
<protein>
    <submittedName>
        <fullName evidence="4">Sigma-54 interaction domain-containing protein</fullName>
    </submittedName>
</protein>
<dbReference type="Gene3D" id="3.30.450.20">
    <property type="entry name" value="PAS domain"/>
    <property type="match status" value="1"/>
</dbReference>
<dbReference type="STRING" id="69895.SAMN05192551_105225"/>
<accession>A0A1I3EXR1</accession>
<keyword evidence="5" id="KW-1185">Reference proteome</keyword>
<dbReference type="CDD" id="cd00009">
    <property type="entry name" value="AAA"/>
    <property type="match status" value="1"/>
</dbReference>
<name>A0A1I3EXR1_9FIRM</name>
<dbReference type="PANTHER" id="PTHR32071">
    <property type="entry name" value="TRANSCRIPTIONAL REGULATORY PROTEIN"/>
    <property type="match status" value="1"/>
</dbReference>
<evidence type="ECO:0000313" key="4">
    <source>
        <dbReference type="EMBL" id="SFI03696.1"/>
    </source>
</evidence>
<dbReference type="GO" id="GO:0006355">
    <property type="term" value="P:regulation of DNA-templated transcription"/>
    <property type="evidence" value="ECO:0007669"/>
    <property type="project" value="InterPro"/>
</dbReference>
<dbReference type="InterPro" id="IPR058031">
    <property type="entry name" value="AAA_lid_NorR"/>
</dbReference>
<dbReference type="InterPro" id="IPR003593">
    <property type="entry name" value="AAA+_ATPase"/>
</dbReference>
<dbReference type="InterPro" id="IPR025662">
    <property type="entry name" value="Sigma_54_int_dom_ATP-bd_1"/>
</dbReference>
<evidence type="ECO:0000259" key="3">
    <source>
        <dbReference type="PROSITE" id="PS50045"/>
    </source>
</evidence>
<reference evidence="5" key="1">
    <citation type="submission" date="2016-10" db="EMBL/GenBank/DDBJ databases">
        <authorList>
            <person name="Varghese N."/>
            <person name="Submissions S."/>
        </authorList>
    </citation>
    <scope>NUCLEOTIDE SEQUENCE [LARGE SCALE GENOMIC DNA]</scope>
    <source>
        <strain evidence="5">Z-7934</strain>
    </source>
</reference>
<dbReference type="RefSeq" id="WP_093372234.1">
    <property type="nucleotide sequence ID" value="NZ_FOQA01000005.1"/>
</dbReference>
<keyword evidence="1" id="KW-0547">Nucleotide-binding</keyword>
<dbReference type="Gene3D" id="3.40.50.300">
    <property type="entry name" value="P-loop containing nucleotide triphosphate hydrolases"/>
    <property type="match status" value="1"/>
</dbReference>
<dbReference type="EMBL" id="FOQA01000005">
    <property type="protein sequence ID" value="SFI03696.1"/>
    <property type="molecule type" value="Genomic_DNA"/>
</dbReference>
<sequence>MDRIGILAHNHLTASFYKHILESIFQAEVIPFSCRTSLTDKQKNLDLDLLVTTAFSYEDHRELLIPHCLKVLRLQPCLSGSQCQILSQLPPNQHIYFYHQNAELFSEHQMLLNDAGYFFHKLRSFADLEAHHLSIPYVVTTDELNSKDFHTNQLISLGPPLISSISIHRIASELNQEEVLLSEVFQEYMKSLAPTPHHLSNLPNTATNQYYFSCVIESLNESVILTTKTGHIISMNKSAYQLLEIGDSCIQKNVLDILPIKKLPSLLEKNKEITKYRDHFLTIKSSPVSSKDFNGFLFTLHSFVKKASSTPNQYHFEEKGHQAKYTFYDIKGISGDLLRCKDIASQMAKSSSSVLITGESGTGKELFAQAIHNASERSDQPFVVVNCASISPSLLESELFGYVEGAFTGAKVGGKKGLFLLAHQGTIFLDEIAELPLSMQSRLLRVLQEKEIRPVGSDHLISIDVRVIAATHQNLDRLVAENKFRLDLYYRLKVLPLHLPPLRHRKQDILILFQHMQQFLGTSYLLSEDAKKALIQGNWQGNLRELKNCAEYLAHLEKNYIDVHDLPPLELIDDCIPTTTQSPVSRSHCEVFVLKCIYQAMRAQKKIGRRSILNMAQKKELSVTEQDIRNALQNLSHTGDITIGKGRQGTSLTEKGIETLHHASPSSVTGESGY</sequence>
<dbReference type="InterPro" id="IPR002078">
    <property type="entry name" value="Sigma_54_int"/>
</dbReference>
<organism evidence="4 5">
    <name type="scientific">Tindallia magadiensis</name>
    <dbReference type="NCBI Taxonomy" id="69895"/>
    <lineage>
        <taxon>Bacteria</taxon>
        <taxon>Bacillati</taxon>
        <taxon>Bacillota</taxon>
        <taxon>Clostridia</taxon>
        <taxon>Peptostreptococcales</taxon>
        <taxon>Tindalliaceae</taxon>
        <taxon>Tindallia</taxon>
    </lineage>
</organism>
<dbReference type="OrthoDB" id="9771372at2"/>
<gene>
    <name evidence="4" type="ORF">SAMN05192551_105225</name>
</gene>
<dbReference type="FunFam" id="3.40.50.300:FF:000006">
    <property type="entry name" value="DNA-binding transcriptional regulator NtrC"/>
    <property type="match status" value="1"/>
</dbReference>
<dbReference type="SUPFAM" id="SSF52540">
    <property type="entry name" value="P-loop containing nucleoside triphosphate hydrolases"/>
    <property type="match status" value="1"/>
</dbReference>
<dbReference type="PROSITE" id="PS50045">
    <property type="entry name" value="SIGMA54_INTERACT_4"/>
    <property type="match status" value="1"/>
</dbReference>
<feature type="domain" description="Sigma-54 factor interaction" evidence="3">
    <location>
        <begin position="330"/>
        <end position="555"/>
    </location>
</feature>
<evidence type="ECO:0000256" key="1">
    <source>
        <dbReference type="ARBA" id="ARBA00022741"/>
    </source>
</evidence>
<dbReference type="Pfam" id="PF00158">
    <property type="entry name" value="Sigma54_activat"/>
    <property type="match status" value="1"/>
</dbReference>